<organism evidence="7 8">
    <name type="scientific">Croceibacterium soli</name>
    <dbReference type="NCBI Taxonomy" id="1739690"/>
    <lineage>
        <taxon>Bacteria</taxon>
        <taxon>Pseudomonadati</taxon>
        <taxon>Pseudomonadota</taxon>
        <taxon>Alphaproteobacteria</taxon>
        <taxon>Sphingomonadales</taxon>
        <taxon>Erythrobacteraceae</taxon>
        <taxon>Croceibacterium</taxon>
    </lineage>
</organism>
<dbReference type="OrthoDB" id="7809559at2"/>
<dbReference type="InterPro" id="IPR028202">
    <property type="entry name" value="Reductase_C"/>
</dbReference>
<dbReference type="InterPro" id="IPR036188">
    <property type="entry name" value="FAD/NAD-bd_sf"/>
</dbReference>
<accession>A0A6I4USX7</accession>
<dbReference type="Gene3D" id="3.50.50.60">
    <property type="entry name" value="FAD/NAD(P)-binding domain"/>
    <property type="match status" value="2"/>
</dbReference>
<evidence type="ECO:0000256" key="4">
    <source>
        <dbReference type="ARBA" id="ARBA00023002"/>
    </source>
</evidence>
<dbReference type="Pfam" id="PF07992">
    <property type="entry name" value="Pyr_redox_2"/>
    <property type="match status" value="1"/>
</dbReference>
<dbReference type="Proteomes" id="UP000469159">
    <property type="component" value="Unassembled WGS sequence"/>
</dbReference>
<keyword evidence="3" id="KW-0274">FAD</keyword>
<evidence type="ECO:0000259" key="5">
    <source>
        <dbReference type="Pfam" id="PF07992"/>
    </source>
</evidence>
<dbReference type="AlphaFoldDB" id="A0A6I4USX7"/>
<evidence type="ECO:0000259" key="6">
    <source>
        <dbReference type="Pfam" id="PF14759"/>
    </source>
</evidence>
<dbReference type="InterPro" id="IPR050446">
    <property type="entry name" value="FAD-oxidoreductase/Apoptosis"/>
</dbReference>
<evidence type="ECO:0000256" key="1">
    <source>
        <dbReference type="ARBA" id="ARBA00001974"/>
    </source>
</evidence>
<dbReference type="Gene3D" id="3.30.390.30">
    <property type="match status" value="1"/>
</dbReference>
<dbReference type="RefSeq" id="WP_160745573.1">
    <property type="nucleotide sequence ID" value="NZ_WTYK01000002.1"/>
</dbReference>
<name>A0A6I4USX7_9SPHN</name>
<keyword evidence="8" id="KW-1185">Reference proteome</keyword>
<sequence>MERFDVLIVGGGHGGAQAAIALRQQGFAGSVAIVSRDANAPYERPPLSKEYLAGSKPFERLHVRPVAFWTENGIALRLGETVNEVDAQGRRVVLQSGQEIGYGKLIWAAGADPRRLDCPGAELAGIWSVRDRADVDGIRAGLGSGARRVVVVGGGYIGLEAAAVLRQLGCSVVVLEMQDRLLSRVAGPTVARFVLDEHRGQGVDVRLGARLQGFEGTSGRVAGVRLEDGTLLPAELVIVGIGVVPAVAPLNGAGGDGSHGVAVDEFCRTGLPDVYAVGDCAAHRNPYARGATIRLESVQNARDMAAVAVRHIRDDPVPYDVPPWFWSNQYDIRMQSVGLLSGFEEEVVSGAPAERKFSVRYLADGRLIAADCINDAKALAQARAELLRCI</sequence>
<keyword evidence="4" id="KW-0560">Oxidoreductase</keyword>
<dbReference type="SUPFAM" id="SSF51905">
    <property type="entry name" value="FAD/NAD(P)-binding domain"/>
    <property type="match status" value="1"/>
</dbReference>
<dbReference type="GO" id="GO:0016651">
    <property type="term" value="F:oxidoreductase activity, acting on NAD(P)H"/>
    <property type="evidence" value="ECO:0007669"/>
    <property type="project" value="TreeGrafter"/>
</dbReference>
<comment type="cofactor">
    <cofactor evidence="1">
        <name>FAD</name>
        <dbReference type="ChEBI" id="CHEBI:57692"/>
    </cofactor>
</comment>
<evidence type="ECO:0000313" key="7">
    <source>
        <dbReference type="EMBL" id="MXP40703.1"/>
    </source>
</evidence>
<dbReference type="PRINTS" id="PR00411">
    <property type="entry name" value="PNDRDTASEI"/>
</dbReference>
<evidence type="ECO:0000256" key="2">
    <source>
        <dbReference type="ARBA" id="ARBA00022630"/>
    </source>
</evidence>
<dbReference type="InterPro" id="IPR023753">
    <property type="entry name" value="FAD/NAD-binding_dom"/>
</dbReference>
<comment type="caution">
    <text evidence="7">The sequence shown here is derived from an EMBL/GenBank/DDBJ whole genome shotgun (WGS) entry which is preliminary data.</text>
</comment>
<gene>
    <name evidence="7" type="ORF">GRI75_03445</name>
</gene>
<feature type="domain" description="FAD/NAD(P)-binding" evidence="5">
    <location>
        <begin position="4"/>
        <end position="305"/>
    </location>
</feature>
<dbReference type="EMBL" id="WTYK01000002">
    <property type="protein sequence ID" value="MXP40703.1"/>
    <property type="molecule type" value="Genomic_DNA"/>
</dbReference>
<dbReference type="PRINTS" id="PR00368">
    <property type="entry name" value="FADPNR"/>
</dbReference>
<dbReference type="GO" id="GO:0005737">
    <property type="term" value="C:cytoplasm"/>
    <property type="evidence" value="ECO:0007669"/>
    <property type="project" value="TreeGrafter"/>
</dbReference>
<evidence type="ECO:0000313" key="8">
    <source>
        <dbReference type="Proteomes" id="UP000469159"/>
    </source>
</evidence>
<dbReference type="PANTHER" id="PTHR43557">
    <property type="entry name" value="APOPTOSIS-INDUCING FACTOR 1"/>
    <property type="match status" value="1"/>
</dbReference>
<feature type="domain" description="Reductase C-terminal" evidence="6">
    <location>
        <begin position="324"/>
        <end position="384"/>
    </location>
</feature>
<protein>
    <submittedName>
        <fullName evidence="7">NAD(P)-binding protein</fullName>
    </submittedName>
</protein>
<dbReference type="InterPro" id="IPR016156">
    <property type="entry name" value="FAD/NAD-linked_Rdtase_dimer_sf"/>
</dbReference>
<keyword evidence="2" id="KW-0285">Flavoprotein</keyword>
<evidence type="ECO:0000256" key="3">
    <source>
        <dbReference type="ARBA" id="ARBA00022827"/>
    </source>
</evidence>
<dbReference type="PANTHER" id="PTHR43557:SF2">
    <property type="entry name" value="RIESKE DOMAIN-CONTAINING PROTEIN-RELATED"/>
    <property type="match status" value="1"/>
</dbReference>
<dbReference type="Pfam" id="PF14759">
    <property type="entry name" value="Reductase_C"/>
    <property type="match status" value="1"/>
</dbReference>
<proteinExistence type="predicted"/>
<dbReference type="SUPFAM" id="SSF55424">
    <property type="entry name" value="FAD/NAD-linked reductases, dimerisation (C-terminal) domain"/>
    <property type="match status" value="1"/>
</dbReference>
<reference evidence="7 8" key="1">
    <citation type="submission" date="2019-12" db="EMBL/GenBank/DDBJ databases">
        <title>Genomic-based taxomic classification of the family Erythrobacteraceae.</title>
        <authorList>
            <person name="Xu L."/>
        </authorList>
    </citation>
    <scope>NUCLEOTIDE SEQUENCE [LARGE SCALE GENOMIC DNA]</scope>
    <source>
        <strain evidence="7 8">MCCC 1K02066</strain>
    </source>
</reference>